<dbReference type="EMBL" id="BSFK01000004">
    <property type="protein sequence ID" value="GLK74985.1"/>
    <property type="molecule type" value="Genomic_DNA"/>
</dbReference>
<comment type="caution">
    <text evidence="2">The sequence shown here is derived from an EMBL/GenBank/DDBJ whole genome shotgun (WGS) entry which is preliminary data.</text>
</comment>
<feature type="region of interest" description="Disordered" evidence="1">
    <location>
        <begin position="1"/>
        <end position="32"/>
    </location>
</feature>
<organism evidence="2 3">
    <name type="scientific">Methylopila jiangsuensis</name>
    <dbReference type="NCBI Taxonomy" id="586230"/>
    <lineage>
        <taxon>Bacteria</taxon>
        <taxon>Pseudomonadati</taxon>
        <taxon>Pseudomonadota</taxon>
        <taxon>Alphaproteobacteria</taxon>
        <taxon>Hyphomicrobiales</taxon>
        <taxon>Methylopilaceae</taxon>
        <taxon>Methylopila</taxon>
    </lineage>
</organism>
<sequence>MNGAGRASPWRAAQQGYRSAYGARSSRAREPRSAMMKTLTAALLALGLAATFAAPASAEPCARKNTTASTQTDAVTGT</sequence>
<accession>A0A9W6JCD9</accession>
<gene>
    <name evidence="2" type="ORF">GCM10008171_02390</name>
</gene>
<evidence type="ECO:0000313" key="3">
    <source>
        <dbReference type="Proteomes" id="UP001143364"/>
    </source>
</evidence>
<reference evidence="2" key="1">
    <citation type="journal article" date="2014" name="Int. J. Syst. Evol. Microbiol.">
        <title>Complete genome sequence of Corynebacterium casei LMG S-19264T (=DSM 44701T), isolated from a smear-ripened cheese.</title>
        <authorList>
            <consortium name="US DOE Joint Genome Institute (JGI-PGF)"/>
            <person name="Walter F."/>
            <person name="Albersmeier A."/>
            <person name="Kalinowski J."/>
            <person name="Ruckert C."/>
        </authorList>
    </citation>
    <scope>NUCLEOTIDE SEQUENCE</scope>
    <source>
        <strain evidence="2">VKM B-2555</strain>
    </source>
</reference>
<name>A0A9W6JCD9_9HYPH</name>
<feature type="compositionally biased region" description="Polar residues" evidence="1">
    <location>
        <begin position="64"/>
        <end position="78"/>
    </location>
</feature>
<protein>
    <submittedName>
        <fullName evidence="2">Uncharacterized protein</fullName>
    </submittedName>
</protein>
<proteinExistence type="predicted"/>
<evidence type="ECO:0000313" key="2">
    <source>
        <dbReference type="EMBL" id="GLK74985.1"/>
    </source>
</evidence>
<dbReference type="AlphaFoldDB" id="A0A9W6JCD9"/>
<reference evidence="2" key="2">
    <citation type="submission" date="2023-01" db="EMBL/GenBank/DDBJ databases">
        <authorList>
            <person name="Sun Q."/>
            <person name="Evtushenko L."/>
        </authorList>
    </citation>
    <scope>NUCLEOTIDE SEQUENCE</scope>
    <source>
        <strain evidence="2">VKM B-2555</strain>
    </source>
</reference>
<feature type="compositionally biased region" description="Low complexity" evidence="1">
    <location>
        <begin position="16"/>
        <end position="25"/>
    </location>
</feature>
<keyword evidence="3" id="KW-1185">Reference proteome</keyword>
<feature type="region of interest" description="Disordered" evidence="1">
    <location>
        <begin position="59"/>
        <end position="78"/>
    </location>
</feature>
<dbReference type="Proteomes" id="UP001143364">
    <property type="component" value="Unassembled WGS sequence"/>
</dbReference>
<evidence type="ECO:0000256" key="1">
    <source>
        <dbReference type="SAM" id="MobiDB-lite"/>
    </source>
</evidence>